<feature type="region of interest" description="Disordered" evidence="1">
    <location>
        <begin position="110"/>
        <end position="137"/>
    </location>
</feature>
<keyword evidence="3" id="KW-1185">Reference proteome</keyword>
<proteinExistence type="predicted"/>
<evidence type="ECO:0000256" key="1">
    <source>
        <dbReference type="SAM" id="MobiDB-lite"/>
    </source>
</evidence>
<name>A0A2T2ZW93_9PEZI</name>
<organism evidence="2 3">
    <name type="scientific">Coniella lustricola</name>
    <dbReference type="NCBI Taxonomy" id="2025994"/>
    <lineage>
        <taxon>Eukaryota</taxon>
        <taxon>Fungi</taxon>
        <taxon>Dikarya</taxon>
        <taxon>Ascomycota</taxon>
        <taxon>Pezizomycotina</taxon>
        <taxon>Sordariomycetes</taxon>
        <taxon>Sordariomycetidae</taxon>
        <taxon>Diaporthales</taxon>
        <taxon>Schizoparmaceae</taxon>
        <taxon>Coniella</taxon>
    </lineage>
</organism>
<dbReference type="Proteomes" id="UP000241462">
    <property type="component" value="Unassembled WGS sequence"/>
</dbReference>
<feature type="compositionally biased region" description="Low complexity" evidence="1">
    <location>
        <begin position="112"/>
        <end position="129"/>
    </location>
</feature>
<gene>
    <name evidence="2" type="ORF">BD289DRAFT_126739</name>
</gene>
<reference evidence="2 3" key="1">
    <citation type="journal article" date="2018" name="Mycol. Prog.">
        <title>Coniella lustricola, a new species from submerged detritus.</title>
        <authorList>
            <person name="Raudabaugh D.B."/>
            <person name="Iturriaga T."/>
            <person name="Carver A."/>
            <person name="Mondo S."/>
            <person name="Pangilinan J."/>
            <person name="Lipzen A."/>
            <person name="He G."/>
            <person name="Amirebrahimi M."/>
            <person name="Grigoriev I.V."/>
            <person name="Miller A.N."/>
        </authorList>
    </citation>
    <scope>NUCLEOTIDE SEQUENCE [LARGE SCALE GENOMIC DNA]</scope>
    <source>
        <strain evidence="2 3">B22-T-1</strain>
    </source>
</reference>
<dbReference type="AlphaFoldDB" id="A0A2T2ZW93"/>
<evidence type="ECO:0000313" key="2">
    <source>
        <dbReference type="EMBL" id="PSR78368.1"/>
    </source>
</evidence>
<sequence length="205" mass="22216">MFGRVPWVGGQGGGSARGRRQRAARQQWEATSWRSVCGMEGLARNAEWHFVATPRGLQGPRCRVRRPSEDPTGELTGLAWLTSCEPDPGPKKLWGSCNLVGDRAAKQGLQVPGTLGRRGPGRPVSRVSGAASADEPSDGLPYLPTLHFSGGAEGQRSEIHRAQQKRVSVPMLRVRVLFVFCPFLGFCGCKSLCAGRMSDTRETES</sequence>
<dbReference type="InParanoid" id="A0A2T2ZW93"/>
<protein>
    <submittedName>
        <fullName evidence="2">Uncharacterized protein</fullName>
    </submittedName>
</protein>
<dbReference type="EMBL" id="KZ678611">
    <property type="protein sequence ID" value="PSR78368.1"/>
    <property type="molecule type" value="Genomic_DNA"/>
</dbReference>
<accession>A0A2T2ZW93</accession>
<evidence type="ECO:0000313" key="3">
    <source>
        <dbReference type="Proteomes" id="UP000241462"/>
    </source>
</evidence>
<feature type="region of interest" description="Disordered" evidence="1">
    <location>
        <begin position="1"/>
        <end position="21"/>
    </location>
</feature>